<comment type="caution">
    <text evidence="1">The sequence shown here is derived from an EMBL/GenBank/DDBJ whole genome shotgun (WGS) entry which is preliminary data.</text>
</comment>
<gene>
    <name evidence="1" type="ORF">ICL07_10465</name>
</gene>
<accession>A0ABR7TK21</accession>
<organism evidence="1 2">
    <name type="scientific">Chitinophaga qingshengii</name>
    <dbReference type="NCBI Taxonomy" id="1569794"/>
    <lineage>
        <taxon>Bacteria</taxon>
        <taxon>Pseudomonadati</taxon>
        <taxon>Bacteroidota</taxon>
        <taxon>Chitinophagia</taxon>
        <taxon>Chitinophagales</taxon>
        <taxon>Chitinophagaceae</taxon>
        <taxon>Chitinophaga</taxon>
    </lineage>
</organism>
<sequence length="136" mass="14420">MKKIVLGAIVLFVFSLSVVVTNMSCKKEAMAEGPGFPQPLNKFLFTKDFRGKSSEIWISGNDGSGQTKINITLPAGQLIAPQARLTADGKGVLFVTMDDAENTTGIYFCLLDGTGLKKVADSPGVDNSALTLQGAY</sequence>
<dbReference type="EMBL" id="JACVFC010000001">
    <property type="protein sequence ID" value="MBC9930799.1"/>
    <property type="molecule type" value="Genomic_DNA"/>
</dbReference>
<proteinExistence type="predicted"/>
<dbReference type="RefSeq" id="WP_188087847.1">
    <property type="nucleotide sequence ID" value="NZ_JACVFC010000001.1"/>
</dbReference>
<evidence type="ECO:0000313" key="1">
    <source>
        <dbReference type="EMBL" id="MBC9930799.1"/>
    </source>
</evidence>
<name>A0ABR7TK21_9BACT</name>
<keyword evidence="2" id="KW-1185">Reference proteome</keyword>
<evidence type="ECO:0000313" key="2">
    <source>
        <dbReference type="Proteomes" id="UP000659124"/>
    </source>
</evidence>
<protein>
    <submittedName>
        <fullName evidence="1">Uncharacterized protein</fullName>
    </submittedName>
</protein>
<dbReference type="Proteomes" id="UP000659124">
    <property type="component" value="Unassembled WGS sequence"/>
</dbReference>
<reference evidence="1 2" key="1">
    <citation type="submission" date="2020-09" db="EMBL/GenBank/DDBJ databases">
        <title>Genome sequences of type strains of Chitinophaga qingshengii and Chitinophaga varians.</title>
        <authorList>
            <person name="Kittiwongwattana C."/>
        </authorList>
    </citation>
    <scope>NUCLEOTIDE SEQUENCE [LARGE SCALE GENOMIC DNA]</scope>
    <source>
        <strain evidence="1 2">JCM 30026</strain>
    </source>
</reference>